<dbReference type="Pfam" id="PF20710">
    <property type="entry name" value="DUF6824"/>
    <property type="match status" value="1"/>
</dbReference>
<protein>
    <recommendedName>
        <fullName evidence="2">DUF6824 domain-containing protein</fullName>
    </recommendedName>
</protein>
<sequence>MTTAGRADGEKQKKHHDYHHQHSSLSSAIIKQHDIRPYDILCGRDKTVFNRAGNRRFRVSISINIARYDAAKTKAQKTEVIKFVCNVLKKDVGMRFLKTHQQYQQHGGQERGEGEYIELSGKEIRKKVGHALRDMSVAWQELN</sequence>
<evidence type="ECO:0000259" key="2">
    <source>
        <dbReference type="Pfam" id="PF20710"/>
    </source>
</evidence>
<dbReference type="InParanoid" id="A0A1E7FTT9"/>
<feature type="domain" description="DUF6824" evidence="2">
    <location>
        <begin position="39"/>
        <end position="134"/>
    </location>
</feature>
<proteinExistence type="predicted"/>
<dbReference type="KEGG" id="fcy:FRACYDRAFT_179930"/>
<dbReference type="Proteomes" id="UP000095751">
    <property type="component" value="Unassembled WGS sequence"/>
</dbReference>
<feature type="non-terminal residue" evidence="3">
    <location>
        <position position="143"/>
    </location>
</feature>
<dbReference type="InterPro" id="IPR049227">
    <property type="entry name" value="DUF6824"/>
</dbReference>
<organism evidence="3 4">
    <name type="scientific">Fragilariopsis cylindrus CCMP1102</name>
    <dbReference type="NCBI Taxonomy" id="635003"/>
    <lineage>
        <taxon>Eukaryota</taxon>
        <taxon>Sar</taxon>
        <taxon>Stramenopiles</taxon>
        <taxon>Ochrophyta</taxon>
        <taxon>Bacillariophyta</taxon>
        <taxon>Bacillariophyceae</taxon>
        <taxon>Bacillariophycidae</taxon>
        <taxon>Bacillariales</taxon>
        <taxon>Bacillariaceae</taxon>
        <taxon>Fragilariopsis</taxon>
    </lineage>
</organism>
<feature type="compositionally biased region" description="Basic residues" evidence="1">
    <location>
        <begin position="12"/>
        <end position="22"/>
    </location>
</feature>
<dbReference type="AlphaFoldDB" id="A0A1E7FTT9"/>
<dbReference type="EMBL" id="KV784354">
    <property type="protein sequence ID" value="OEU21580.1"/>
    <property type="molecule type" value="Genomic_DNA"/>
</dbReference>
<name>A0A1E7FTT9_9STRA</name>
<reference evidence="3 4" key="1">
    <citation type="submission" date="2016-09" db="EMBL/GenBank/DDBJ databases">
        <title>Extensive genetic diversity and differential bi-allelic expression allows diatom success in the polar Southern Ocean.</title>
        <authorList>
            <consortium name="DOE Joint Genome Institute"/>
            <person name="Mock T."/>
            <person name="Otillar R.P."/>
            <person name="Strauss J."/>
            <person name="Dupont C."/>
            <person name="Frickenhaus S."/>
            <person name="Maumus F."/>
            <person name="Mcmullan M."/>
            <person name="Sanges R."/>
            <person name="Schmutz J."/>
            <person name="Toseland A."/>
            <person name="Valas R."/>
            <person name="Veluchamy A."/>
            <person name="Ward B.J."/>
            <person name="Allen A."/>
            <person name="Barry K."/>
            <person name="Falciatore A."/>
            <person name="Ferrante M."/>
            <person name="Fortunato A.E."/>
            <person name="Gloeckner G."/>
            <person name="Gruber A."/>
            <person name="Hipkin R."/>
            <person name="Janech M."/>
            <person name="Kroth P."/>
            <person name="Leese F."/>
            <person name="Lindquist E."/>
            <person name="Lyon B.R."/>
            <person name="Martin J."/>
            <person name="Mayer C."/>
            <person name="Parker M."/>
            <person name="Quesneville H."/>
            <person name="Raymond J."/>
            <person name="Uhlig C."/>
            <person name="Valentin K.U."/>
            <person name="Worden A.Z."/>
            <person name="Armbrust E.V."/>
            <person name="Bowler C."/>
            <person name="Green B."/>
            <person name="Moulton V."/>
            <person name="Van Oosterhout C."/>
            <person name="Grigoriev I."/>
        </authorList>
    </citation>
    <scope>NUCLEOTIDE SEQUENCE [LARGE SCALE GENOMIC DNA]</scope>
    <source>
        <strain evidence="3 4">CCMP1102</strain>
    </source>
</reference>
<dbReference type="OrthoDB" id="48818at2759"/>
<evidence type="ECO:0000256" key="1">
    <source>
        <dbReference type="SAM" id="MobiDB-lite"/>
    </source>
</evidence>
<gene>
    <name evidence="3" type="ORF">FRACYDRAFT_179930</name>
</gene>
<keyword evidence="4" id="KW-1185">Reference proteome</keyword>
<evidence type="ECO:0000313" key="3">
    <source>
        <dbReference type="EMBL" id="OEU21580.1"/>
    </source>
</evidence>
<feature type="region of interest" description="Disordered" evidence="1">
    <location>
        <begin position="1"/>
        <end position="25"/>
    </location>
</feature>
<evidence type="ECO:0000313" key="4">
    <source>
        <dbReference type="Proteomes" id="UP000095751"/>
    </source>
</evidence>
<accession>A0A1E7FTT9</accession>